<sequence>MDYAMRQGPLGALLAVGREVYVDAIAKVCVRGRGRAWPSLRRVV</sequence>
<proteinExistence type="predicted"/>
<reference evidence="1" key="1">
    <citation type="journal article" date="2020" name="Phytopathology">
        <title>Genome Sequence Resources of Colletotrichum truncatum, C. plurivorum, C. musicola, and C. sojae: Four Species Pathogenic to Soybean (Glycine max).</title>
        <authorList>
            <person name="Rogerio F."/>
            <person name="Boufleur T.R."/>
            <person name="Ciampi-Guillardi M."/>
            <person name="Sukno S.A."/>
            <person name="Thon M.R."/>
            <person name="Massola Junior N.S."/>
            <person name="Baroncelli R."/>
        </authorList>
    </citation>
    <scope>NUCLEOTIDE SEQUENCE</scope>
    <source>
        <strain evidence="1">LFN0074</strain>
    </source>
</reference>
<dbReference type="Proteomes" id="UP000639643">
    <property type="component" value="Unassembled WGS sequence"/>
</dbReference>
<dbReference type="AlphaFoldDB" id="A0A8H6U711"/>
<protein>
    <submittedName>
        <fullName evidence="1">Uncharacterized protein</fullName>
    </submittedName>
</protein>
<comment type="caution">
    <text evidence="1">The sequence shown here is derived from an EMBL/GenBank/DDBJ whole genome shotgun (WGS) entry which is preliminary data.</text>
</comment>
<dbReference type="EMBL" id="WIGM01000052">
    <property type="protein sequence ID" value="KAF6843074.1"/>
    <property type="molecule type" value="Genomic_DNA"/>
</dbReference>
<name>A0A8H6U711_9PEZI</name>
<evidence type="ECO:0000313" key="1">
    <source>
        <dbReference type="EMBL" id="KAF6843074.1"/>
    </source>
</evidence>
<accession>A0A8H6U711</accession>
<keyword evidence="2" id="KW-1185">Reference proteome</keyword>
<organism evidence="1 2">
    <name type="scientific">Colletotrichum musicola</name>
    <dbReference type="NCBI Taxonomy" id="2175873"/>
    <lineage>
        <taxon>Eukaryota</taxon>
        <taxon>Fungi</taxon>
        <taxon>Dikarya</taxon>
        <taxon>Ascomycota</taxon>
        <taxon>Pezizomycotina</taxon>
        <taxon>Sordariomycetes</taxon>
        <taxon>Hypocreomycetidae</taxon>
        <taxon>Glomerellales</taxon>
        <taxon>Glomerellaceae</taxon>
        <taxon>Colletotrichum</taxon>
        <taxon>Colletotrichum orchidearum species complex</taxon>
    </lineage>
</organism>
<evidence type="ECO:0000313" key="2">
    <source>
        <dbReference type="Proteomes" id="UP000639643"/>
    </source>
</evidence>
<gene>
    <name evidence="1" type="ORF">CMUS01_02491</name>
</gene>